<keyword evidence="5" id="KW-0967">Endosome</keyword>
<dbReference type="GO" id="GO:0031902">
    <property type="term" value="C:late endosome membrane"/>
    <property type="evidence" value="ECO:0007669"/>
    <property type="project" value="UniProtKB-SubCell"/>
</dbReference>
<evidence type="ECO:0000313" key="12">
    <source>
        <dbReference type="Proteomes" id="UP001153636"/>
    </source>
</evidence>
<organism evidence="11 12">
    <name type="scientific">Psylliodes chrysocephalus</name>
    <dbReference type="NCBI Taxonomy" id="3402493"/>
    <lineage>
        <taxon>Eukaryota</taxon>
        <taxon>Metazoa</taxon>
        <taxon>Ecdysozoa</taxon>
        <taxon>Arthropoda</taxon>
        <taxon>Hexapoda</taxon>
        <taxon>Insecta</taxon>
        <taxon>Pterygota</taxon>
        <taxon>Neoptera</taxon>
        <taxon>Endopterygota</taxon>
        <taxon>Coleoptera</taxon>
        <taxon>Polyphaga</taxon>
        <taxon>Cucujiformia</taxon>
        <taxon>Chrysomeloidea</taxon>
        <taxon>Chrysomelidae</taxon>
        <taxon>Galerucinae</taxon>
        <taxon>Alticini</taxon>
        <taxon>Psylliodes</taxon>
    </lineage>
</organism>
<dbReference type="InterPro" id="IPR025164">
    <property type="entry name" value="Toastrack_DUF4097"/>
</dbReference>
<evidence type="ECO:0000256" key="3">
    <source>
        <dbReference type="ARBA" id="ARBA00010432"/>
    </source>
</evidence>
<keyword evidence="7" id="KW-0472">Membrane</keyword>
<feature type="domain" description="MABP" evidence="10">
    <location>
        <begin position="17"/>
        <end position="160"/>
    </location>
</feature>
<evidence type="ECO:0000313" key="11">
    <source>
        <dbReference type="EMBL" id="CAH1106026.1"/>
    </source>
</evidence>
<feature type="compositionally biased region" description="Pro residues" evidence="9">
    <location>
        <begin position="213"/>
        <end position="223"/>
    </location>
</feature>
<name>A0A9P0GCL8_9CUCU</name>
<evidence type="ECO:0000256" key="9">
    <source>
        <dbReference type="SAM" id="MobiDB-lite"/>
    </source>
</evidence>
<dbReference type="PANTHER" id="PTHR31612:SF2">
    <property type="entry name" value="MULTIVESICULAR BODY SUBUNIT 12A"/>
    <property type="match status" value="1"/>
</dbReference>
<proteinExistence type="inferred from homology"/>
<evidence type="ECO:0000256" key="5">
    <source>
        <dbReference type="ARBA" id="ARBA00022753"/>
    </source>
</evidence>
<protein>
    <recommendedName>
        <fullName evidence="10">MABP domain-containing protein</fullName>
    </recommendedName>
</protein>
<evidence type="ECO:0000256" key="7">
    <source>
        <dbReference type="ARBA" id="ARBA00023136"/>
    </source>
</evidence>
<comment type="similarity">
    <text evidence="3">Belongs to the MVB12 family.</text>
</comment>
<evidence type="ECO:0000259" key="10">
    <source>
        <dbReference type="PROSITE" id="PS51498"/>
    </source>
</evidence>
<evidence type="ECO:0000256" key="1">
    <source>
        <dbReference type="ARBA" id="ARBA00004414"/>
    </source>
</evidence>
<dbReference type="GO" id="GO:0005829">
    <property type="term" value="C:cytosol"/>
    <property type="evidence" value="ECO:0007669"/>
    <property type="project" value="TreeGrafter"/>
</dbReference>
<keyword evidence="12" id="KW-1185">Reference proteome</keyword>
<keyword evidence="4" id="KW-0813">Transport</keyword>
<comment type="subcellular location">
    <subcellularLocation>
        <location evidence="2">Endosome membrane</location>
        <topology evidence="2">Peripheral membrane protein</topology>
    </subcellularLocation>
    <subcellularLocation>
        <location evidence="1">Late endosome membrane</location>
    </subcellularLocation>
</comment>
<dbReference type="GO" id="GO:0032801">
    <property type="term" value="P:receptor catabolic process"/>
    <property type="evidence" value="ECO:0007669"/>
    <property type="project" value="TreeGrafter"/>
</dbReference>
<sequence>MLKSSVQHKILNYLPDDRPITAIQIVENLEKCPRGFFAINKTYDQDSDADLRESSIFKSSSARYLCLSKTEGLPNFVVQEILVLGDKANPPQGFSLLNRTADSEQKAWKKKQICYRLVNRKDIRTAVTDIIICSRLKKAPAGFSFAGELNGVTLCYKMGNVQDSQSIDSPPERPPKPNSMSPGGNPIYPPLDSDHDYEILRPGAYPSAGPGAPIRPAPKPPAAPVVQHQNSTNTLGSSYTSGLDGVPFVVNPKFLTGSTSDRNETNNKFSQVKRKIRFSIPSNSRIAIFSRTYRTKLFIVSKQLAANFTRKYSKSIEKELEVPTFCDVYITVPYNLNIKPLNIHKYHNFDKLIIEHDGESDKDLEFSVNGNHVTIIDKTENTSINCNVKVPIKANLYVDCKRDITVGQLNGDKISLKSEEGNITLDKFHGESVKISTKTGDIKFKNVVQASNIEAVVSETGSIKIGRVQGLNLKLKTNNGDMTVESSYCNKSVFEVQKGKMELANIHKTCKIMLNEGHLKLNGFDGKLSTHIENGSADIYLSRILDNSDITIVKGTLHLTLAELCQKHVKYVVAAKECDFADDLNIETDENGCVRINPDINEHTVSVYCSEGTVIVDCASWKDMIKMKLKK</sequence>
<dbReference type="EMBL" id="OV651814">
    <property type="protein sequence ID" value="CAH1106026.1"/>
    <property type="molecule type" value="Genomic_DNA"/>
</dbReference>
<dbReference type="PANTHER" id="PTHR31612">
    <property type="entry name" value="MULTIVESICULAR BODY SUBUNIT 12A"/>
    <property type="match status" value="1"/>
</dbReference>
<comment type="function">
    <text evidence="8">Component of the ESCRT-I complex, a regulator of vesicular trafficking process. Required for the sorting of endocytic ubiquitinated cargos into multivesicular bodies.</text>
</comment>
<dbReference type="GO" id="GO:0000813">
    <property type="term" value="C:ESCRT I complex"/>
    <property type="evidence" value="ECO:0007669"/>
    <property type="project" value="InterPro"/>
</dbReference>
<dbReference type="GO" id="GO:0042058">
    <property type="term" value="P:regulation of epidermal growth factor receptor signaling pathway"/>
    <property type="evidence" value="ECO:0007669"/>
    <property type="project" value="TreeGrafter"/>
</dbReference>
<dbReference type="Gene3D" id="2.100.10.50">
    <property type="match status" value="1"/>
</dbReference>
<dbReference type="InterPro" id="IPR018798">
    <property type="entry name" value="MVB12A/B"/>
</dbReference>
<accession>A0A9P0GCL8</accession>
<evidence type="ECO:0000256" key="4">
    <source>
        <dbReference type="ARBA" id="ARBA00022448"/>
    </source>
</evidence>
<dbReference type="AlphaFoldDB" id="A0A9P0GCL8"/>
<feature type="compositionally biased region" description="Low complexity" evidence="9">
    <location>
        <begin position="202"/>
        <end position="212"/>
    </location>
</feature>
<dbReference type="FunFam" id="2.100.10.50:FF:000002">
    <property type="entry name" value="Multivesicular body subunit 12B"/>
    <property type="match status" value="1"/>
</dbReference>
<feature type="region of interest" description="Disordered" evidence="9">
    <location>
        <begin position="163"/>
        <end position="232"/>
    </location>
</feature>
<dbReference type="GO" id="GO:0046755">
    <property type="term" value="P:viral budding"/>
    <property type="evidence" value="ECO:0007669"/>
    <property type="project" value="TreeGrafter"/>
</dbReference>
<keyword evidence="6" id="KW-0653">Protein transport</keyword>
<gene>
    <name evidence="11" type="ORF">PSYICH_LOCUS6733</name>
</gene>
<evidence type="ECO:0000256" key="2">
    <source>
        <dbReference type="ARBA" id="ARBA00004481"/>
    </source>
</evidence>
<evidence type="ECO:0000256" key="6">
    <source>
        <dbReference type="ARBA" id="ARBA00022927"/>
    </source>
</evidence>
<evidence type="ECO:0000256" key="8">
    <source>
        <dbReference type="ARBA" id="ARBA00053101"/>
    </source>
</evidence>
<dbReference type="Gene3D" id="2.160.20.120">
    <property type="match status" value="1"/>
</dbReference>
<dbReference type="Proteomes" id="UP001153636">
    <property type="component" value="Chromosome 2"/>
</dbReference>
<dbReference type="GO" id="GO:0032510">
    <property type="term" value="P:endosome to lysosome transport via multivesicular body sorting pathway"/>
    <property type="evidence" value="ECO:0007669"/>
    <property type="project" value="TreeGrafter"/>
</dbReference>
<dbReference type="Pfam" id="PF13349">
    <property type="entry name" value="DUF4097"/>
    <property type="match status" value="1"/>
</dbReference>
<dbReference type="PROSITE" id="PS51498">
    <property type="entry name" value="MABP"/>
    <property type="match status" value="1"/>
</dbReference>
<dbReference type="GO" id="GO:0019075">
    <property type="term" value="P:virus maturation"/>
    <property type="evidence" value="ECO:0007669"/>
    <property type="project" value="TreeGrafter"/>
</dbReference>
<dbReference type="InterPro" id="IPR023341">
    <property type="entry name" value="MABP"/>
</dbReference>
<dbReference type="GO" id="GO:0015031">
    <property type="term" value="P:protein transport"/>
    <property type="evidence" value="ECO:0007669"/>
    <property type="project" value="UniProtKB-KW"/>
</dbReference>
<dbReference type="Pfam" id="PF10240">
    <property type="entry name" value="DUF2464"/>
    <property type="match status" value="1"/>
</dbReference>
<dbReference type="InterPro" id="IPR040335">
    <property type="entry name" value="MVB12A"/>
</dbReference>
<dbReference type="OrthoDB" id="6021306at2759"/>
<reference evidence="11" key="1">
    <citation type="submission" date="2022-01" db="EMBL/GenBank/DDBJ databases">
        <authorList>
            <person name="King R."/>
        </authorList>
    </citation>
    <scope>NUCLEOTIDE SEQUENCE</scope>
</reference>